<dbReference type="EMBL" id="CAJJDO010000119">
    <property type="protein sequence ID" value="CAD8198474.1"/>
    <property type="molecule type" value="Genomic_DNA"/>
</dbReference>
<organism evidence="2 3">
    <name type="scientific">Paramecium pentaurelia</name>
    <dbReference type="NCBI Taxonomy" id="43138"/>
    <lineage>
        <taxon>Eukaryota</taxon>
        <taxon>Sar</taxon>
        <taxon>Alveolata</taxon>
        <taxon>Ciliophora</taxon>
        <taxon>Intramacronucleata</taxon>
        <taxon>Oligohymenophorea</taxon>
        <taxon>Peniculida</taxon>
        <taxon>Parameciidae</taxon>
        <taxon>Paramecium</taxon>
    </lineage>
</organism>
<evidence type="ECO:0000313" key="2">
    <source>
        <dbReference type="EMBL" id="CAD8198474.1"/>
    </source>
</evidence>
<protein>
    <submittedName>
        <fullName evidence="2">Uncharacterized protein</fullName>
    </submittedName>
</protein>
<comment type="caution">
    <text evidence="2">The sequence shown here is derived from an EMBL/GenBank/DDBJ whole genome shotgun (WGS) entry which is preliminary data.</text>
</comment>
<evidence type="ECO:0000256" key="1">
    <source>
        <dbReference type="SAM" id="SignalP"/>
    </source>
</evidence>
<gene>
    <name evidence="2" type="ORF">PPENT_87.1.T1190018</name>
</gene>
<keyword evidence="1" id="KW-0732">Signal</keyword>
<dbReference type="AlphaFoldDB" id="A0A8S1XBQ7"/>
<accession>A0A8S1XBQ7</accession>
<name>A0A8S1XBQ7_9CILI</name>
<evidence type="ECO:0000313" key="3">
    <source>
        <dbReference type="Proteomes" id="UP000689195"/>
    </source>
</evidence>
<dbReference type="OrthoDB" id="303649at2759"/>
<keyword evidence="3" id="KW-1185">Reference proteome</keyword>
<sequence length="175" mass="20181">MIFVVVILQSFSSVYANSCLDYITPKAILRRNYQDVMQTTNGGILITARNNMFIVPQVDNSPLRNSIYFPYHGQVGHVAVPLHGIITLEFIQSYLINRIRFWMYDYDLRVTHMQVFAVDDDGITETLIYQGSVPPGVKMVQFPELLVKKLKFYNKDGNTLYEHMSIIKAQAYYAI</sequence>
<feature type="chain" id="PRO_5035889952" evidence="1">
    <location>
        <begin position="17"/>
        <end position="175"/>
    </location>
</feature>
<reference evidence="2" key="1">
    <citation type="submission" date="2021-01" db="EMBL/GenBank/DDBJ databases">
        <authorList>
            <consortium name="Genoscope - CEA"/>
            <person name="William W."/>
        </authorList>
    </citation>
    <scope>NUCLEOTIDE SEQUENCE</scope>
</reference>
<dbReference type="Proteomes" id="UP000689195">
    <property type="component" value="Unassembled WGS sequence"/>
</dbReference>
<feature type="signal peptide" evidence="1">
    <location>
        <begin position="1"/>
        <end position="16"/>
    </location>
</feature>
<proteinExistence type="predicted"/>